<name>A0A6J7N7I0_9ZZZZ</name>
<keyword evidence="1" id="KW-0472">Membrane</keyword>
<keyword evidence="1" id="KW-1133">Transmembrane helix</keyword>
<sequence length="140" mass="14817">MSSLVFTFASIPVVLATVLAAIYFSSRGRFGAQPAMQPIPVGSGKARPGTKYRVSSQFFTATMNSSSSSPDRIRRLVHEALGMRAPQSAEFGRAARISPIRRLRSALLLPVLLVALGVATAVAIGVGVFLAGFLLEQAIK</sequence>
<proteinExistence type="predicted"/>
<reference evidence="5" key="1">
    <citation type="submission" date="2020-05" db="EMBL/GenBank/DDBJ databases">
        <authorList>
            <person name="Chiriac C."/>
            <person name="Salcher M."/>
            <person name="Ghai R."/>
            <person name="Kavagutti S V."/>
        </authorList>
    </citation>
    <scope>NUCLEOTIDE SEQUENCE</scope>
</reference>
<organism evidence="5">
    <name type="scientific">freshwater metagenome</name>
    <dbReference type="NCBI Taxonomy" id="449393"/>
    <lineage>
        <taxon>unclassified sequences</taxon>
        <taxon>metagenomes</taxon>
        <taxon>ecological metagenomes</taxon>
    </lineage>
</organism>
<dbReference type="EMBL" id="CAFBMH010000114">
    <property type="protein sequence ID" value="CAB4926120.1"/>
    <property type="molecule type" value="Genomic_DNA"/>
</dbReference>
<dbReference type="EMBL" id="CAEZYR010000117">
    <property type="protein sequence ID" value="CAB4762907.1"/>
    <property type="molecule type" value="Genomic_DNA"/>
</dbReference>
<dbReference type="EMBL" id="CAFABA010000182">
    <property type="protein sequence ID" value="CAB4836472.1"/>
    <property type="molecule type" value="Genomic_DNA"/>
</dbReference>
<keyword evidence="1" id="KW-0812">Transmembrane</keyword>
<dbReference type="AlphaFoldDB" id="A0A6J7N7I0"/>
<feature type="transmembrane region" description="Helical" evidence="1">
    <location>
        <begin position="107"/>
        <end position="135"/>
    </location>
</feature>
<evidence type="ECO:0000256" key="1">
    <source>
        <dbReference type="SAM" id="Phobius"/>
    </source>
</evidence>
<dbReference type="EMBL" id="CAFBOS010000041">
    <property type="protein sequence ID" value="CAB4989380.1"/>
    <property type="molecule type" value="Genomic_DNA"/>
</dbReference>
<evidence type="ECO:0000313" key="5">
    <source>
        <dbReference type="EMBL" id="CAB4989380.1"/>
    </source>
</evidence>
<evidence type="ECO:0000313" key="3">
    <source>
        <dbReference type="EMBL" id="CAB4836472.1"/>
    </source>
</evidence>
<gene>
    <name evidence="2" type="ORF">UFOPK2754_02532</name>
    <name evidence="3" type="ORF">UFOPK3139_02916</name>
    <name evidence="4" type="ORF">UFOPK3543_02376</name>
    <name evidence="5" type="ORF">UFOPK3967_00899</name>
</gene>
<evidence type="ECO:0000313" key="4">
    <source>
        <dbReference type="EMBL" id="CAB4926120.1"/>
    </source>
</evidence>
<evidence type="ECO:0000313" key="2">
    <source>
        <dbReference type="EMBL" id="CAB4762907.1"/>
    </source>
</evidence>
<accession>A0A6J7N7I0</accession>
<protein>
    <submittedName>
        <fullName evidence="5">Unannotated protein</fullName>
    </submittedName>
</protein>